<protein>
    <submittedName>
        <fullName evidence="2">Uncharacterized protein</fullName>
    </submittedName>
</protein>
<feature type="compositionally biased region" description="Basic and acidic residues" evidence="1">
    <location>
        <begin position="96"/>
        <end position="110"/>
    </location>
</feature>
<name>B6ALF4_9BACT</name>
<accession>B6ALF4</accession>
<dbReference type="AlphaFoldDB" id="B6ALF4"/>
<feature type="region of interest" description="Disordered" evidence="1">
    <location>
        <begin position="91"/>
        <end position="110"/>
    </location>
</feature>
<reference evidence="2" key="2">
    <citation type="journal article" date="2008" name="PLoS Biol.">
        <title>Population genomic analysis of strain variation in Leptospirillum group II bacteria involved in acid mine drainage formation.</title>
        <authorList>
            <person name="Simmons S.L."/>
            <person name="Dibartolo G."/>
            <person name="Denef V.J."/>
            <person name="Goltsman D.S."/>
            <person name="Thelen M.P."/>
            <person name="Banfield J.F."/>
        </authorList>
    </citation>
    <scope>NUCLEOTIDE SEQUENCE [LARGE SCALE GENOMIC DNA]</scope>
</reference>
<proteinExistence type="predicted"/>
<gene>
    <name evidence="2" type="ORF">CGL2_11346187</name>
</gene>
<evidence type="ECO:0000256" key="1">
    <source>
        <dbReference type="SAM" id="MobiDB-lite"/>
    </source>
</evidence>
<sequence length="110" mass="12361">MPRKNAVSAILSDEEMATLRRIPAPSDAERIRILIKNSNLTSEIARAVGQELRPEIRLSLVGMKETAEQERRATREMIVNLTRQIEKILKGGSDAVNRDTGERDKRPGLL</sequence>
<organism evidence="2">
    <name type="scientific">Leptospirillum sp. Group II '5-way CG'</name>
    <dbReference type="NCBI Taxonomy" id="419541"/>
    <lineage>
        <taxon>Bacteria</taxon>
        <taxon>Pseudomonadati</taxon>
        <taxon>Nitrospirota</taxon>
        <taxon>Nitrospiria</taxon>
        <taxon>Nitrospirales</taxon>
        <taxon>Nitrospiraceae</taxon>
        <taxon>Leptospirillum</taxon>
    </lineage>
</organism>
<reference evidence="2" key="1">
    <citation type="journal article" date="2004" name="Nature">
        <title>Community structure and metabolism through reconstruction of microbial genomes from the environment.</title>
        <authorList>
            <person name="Tyson G.W."/>
            <person name="Chapman J."/>
            <person name="Hugenholtz P."/>
            <person name="Allen E.E."/>
            <person name="Ram R.J."/>
            <person name="Richardson P.M."/>
            <person name="Solovyev V.V."/>
            <person name="Rubin E.M."/>
            <person name="Rokhsar D.S."/>
            <person name="Banfield J.F."/>
        </authorList>
    </citation>
    <scope>NUCLEOTIDE SEQUENCE [LARGE SCALE GENOMIC DNA]</scope>
</reference>
<dbReference type="EMBL" id="DS995259">
    <property type="protein sequence ID" value="EDZ40408.1"/>
    <property type="molecule type" value="Genomic_DNA"/>
</dbReference>
<evidence type="ECO:0000313" key="2">
    <source>
        <dbReference type="EMBL" id="EDZ40408.1"/>
    </source>
</evidence>